<evidence type="ECO:0000313" key="3">
    <source>
        <dbReference type="EMBL" id="RDD61675.1"/>
    </source>
</evidence>
<comment type="caution">
    <text evidence="3">The sequence shown here is derived from an EMBL/GenBank/DDBJ whole genome shotgun (WGS) entry which is preliminary data.</text>
</comment>
<reference evidence="3 4" key="1">
    <citation type="submission" date="2018-07" db="EMBL/GenBank/DDBJ databases">
        <title>Venubactetium sediminum gen. nov., sp. nov., isolated from a marine solar saltern.</title>
        <authorList>
            <person name="Wang S."/>
        </authorList>
    </citation>
    <scope>NUCLEOTIDE SEQUENCE [LARGE SCALE GENOMIC DNA]</scope>
    <source>
        <strain evidence="3 4">WD2A32</strain>
    </source>
</reference>
<name>A0A369TBB8_9PROT</name>
<dbReference type="InterPro" id="IPR048342">
    <property type="entry name" value="DUF1285_C"/>
</dbReference>
<feature type="domain" description="DUF1285" evidence="1">
    <location>
        <begin position="32"/>
        <end position="87"/>
    </location>
</feature>
<feature type="domain" description="DUF1285" evidence="2">
    <location>
        <begin position="88"/>
        <end position="182"/>
    </location>
</feature>
<dbReference type="Gene3D" id="3.10.540.10">
    <property type="entry name" value="duf1285 like domain"/>
    <property type="match status" value="1"/>
</dbReference>
<gene>
    <name evidence="3" type="ORF">DRB17_12160</name>
</gene>
<protein>
    <submittedName>
        <fullName evidence="3">DUF1285 domain-containing protein</fullName>
    </submittedName>
</protein>
<keyword evidence="4" id="KW-1185">Reference proteome</keyword>
<organism evidence="3 4">
    <name type="scientific">Ferruginivarius sediminum</name>
    <dbReference type="NCBI Taxonomy" id="2661937"/>
    <lineage>
        <taxon>Bacteria</taxon>
        <taxon>Pseudomonadati</taxon>
        <taxon>Pseudomonadota</taxon>
        <taxon>Alphaproteobacteria</taxon>
        <taxon>Rhodospirillales</taxon>
        <taxon>Rhodospirillaceae</taxon>
        <taxon>Ferruginivarius</taxon>
    </lineage>
</organism>
<evidence type="ECO:0000259" key="2">
    <source>
        <dbReference type="Pfam" id="PF21028"/>
    </source>
</evidence>
<dbReference type="Pfam" id="PF06938">
    <property type="entry name" value="DUF1285_N"/>
    <property type="match status" value="1"/>
</dbReference>
<dbReference type="Proteomes" id="UP000253941">
    <property type="component" value="Unassembled WGS sequence"/>
</dbReference>
<proteinExistence type="predicted"/>
<dbReference type="InterPro" id="IPR023361">
    <property type="entry name" value="DUF1285_beta_roll_sf"/>
</dbReference>
<accession>A0A369TBB8</accession>
<sequence length="188" mass="21293">MQGPLDPSPSIVTHRAPPDERGAAEIMSLVGSGEFYIVRDGTWFHEGRPFPRKALVKLFSTVLRRDEDGLYWLQTPVEKVRVHVEDAPFIAEEMEREGAGRKQVLWFRTNMDVWVEAGPDHPIRVRRSPETGEPSPYILVKDKLEALLARSVFYSLVELAEPARQNGEEVLGVWSHETFFPLGGMPAD</sequence>
<dbReference type="Pfam" id="PF21028">
    <property type="entry name" value="DUF1285_C"/>
    <property type="match status" value="1"/>
</dbReference>
<dbReference type="EMBL" id="QPMH01000010">
    <property type="protein sequence ID" value="RDD61675.1"/>
    <property type="molecule type" value="Genomic_DNA"/>
</dbReference>
<evidence type="ECO:0000313" key="4">
    <source>
        <dbReference type="Proteomes" id="UP000253941"/>
    </source>
</evidence>
<dbReference type="AlphaFoldDB" id="A0A369TBB8"/>
<dbReference type="InterPro" id="IPR048341">
    <property type="entry name" value="DUF1285_N"/>
</dbReference>
<dbReference type="Gene3D" id="2.30.270.10">
    <property type="entry name" value="duf1285 protein"/>
    <property type="match status" value="1"/>
</dbReference>
<evidence type="ECO:0000259" key="1">
    <source>
        <dbReference type="Pfam" id="PF06938"/>
    </source>
</evidence>